<dbReference type="AlphaFoldDB" id="A0A5A9W5R5"/>
<dbReference type="EMBL" id="SMRS01000003">
    <property type="protein sequence ID" value="KAA0875515.1"/>
    <property type="molecule type" value="Genomic_DNA"/>
</dbReference>
<keyword evidence="5" id="KW-1185">Reference proteome</keyword>
<protein>
    <submittedName>
        <fullName evidence="4">Nitrate ABC transporter substrate-binding protein</fullName>
    </submittedName>
</protein>
<dbReference type="Proteomes" id="UP000325302">
    <property type="component" value="Unassembled WGS sequence"/>
</dbReference>
<evidence type="ECO:0000313" key="4">
    <source>
        <dbReference type="EMBL" id="KAA0875515.1"/>
    </source>
</evidence>
<evidence type="ECO:0000256" key="3">
    <source>
        <dbReference type="ARBA" id="ARBA00022729"/>
    </source>
</evidence>
<dbReference type="OrthoDB" id="5292144at2"/>
<reference evidence="4 5" key="1">
    <citation type="submission" date="2019-03" db="EMBL/GenBank/DDBJ databases">
        <title>Nitrincola sp. nov. isolated from an Indian soda lake.</title>
        <authorList>
            <person name="Joshi A."/>
            <person name="Thite S.V."/>
            <person name="Joseph N."/>
            <person name="Dhotre D."/>
            <person name="Moorthy M."/>
            <person name="Shouche Y.S."/>
        </authorList>
    </citation>
    <scope>NUCLEOTIDE SEQUENCE [LARGE SCALE GENOMIC DNA]</scope>
    <source>
        <strain evidence="4 5">MEB193</strain>
    </source>
</reference>
<evidence type="ECO:0000256" key="2">
    <source>
        <dbReference type="ARBA" id="ARBA00010742"/>
    </source>
</evidence>
<comment type="caution">
    <text evidence="4">The sequence shown here is derived from an EMBL/GenBank/DDBJ whole genome shotgun (WGS) entry which is preliminary data.</text>
</comment>
<evidence type="ECO:0000256" key="1">
    <source>
        <dbReference type="ARBA" id="ARBA00004418"/>
    </source>
</evidence>
<name>A0A5A9W5R5_9GAMM</name>
<organism evidence="4 5">
    <name type="scientific">Nitrincola tapanii</name>
    <dbReference type="NCBI Taxonomy" id="1708751"/>
    <lineage>
        <taxon>Bacteria</taxon>
        <taxon>Pseudomonadati</taxon>
        <taxon>Pseudomonadota</taxon>
        <taxon>Gammaproteobacteria</taxon>
        <taxon>Oceanospirillales</taxon>
        <taxon>Oceanospirillaceae</taxon>
        <taxon>Nitrincola</taxon>
    </lineage>
</organism>
<dbReference type="Pfam" id="PF13379">
    <property type="entry name" value="NMT1_2"/>
    <property type="match status" value="1"/>
</dbReference>
<evidence type="ECO:0000313" key="5">
    <source>
        <dbReference type="Proteomes" id="UP000325302"/>
    </source>
</evidence>
<accession>A0A5A9W5R5</accession>
<dbReference type="SUPFAM" id="SSF53850">
    <property type="entry name" value="Periplasmic binding protein-like II"/>
    <property type="match status" value="1"/>
</dbReference>
<proteinExistence type="inferred from homology"/>
<keyword evidence="3" id="KW-0732">Signal</keyword>
<dbReference type="GO" id="GO:0042597">
    <property type="term" value="C:periplasmic space"/>
    <property type="evidence" value="ECO:0007669"/>
    <property type="project" value="UniProtKB-SubCell"/>
</dbReference>
<dbReference type="PANTHER" id="PTHR30024:SF47">
    <property type="entry name" value="TAURINE-BINDING PERIPLASMIC PROTEIN"/>
    <property type="match status" value="1"/>
</dbReference>
<comment type="subcellular location">
    <subcellularLocation>
        <location evidence="1">Periplasm</location>
    </subcellularLocation>
</comment>
<dbReference type="PANTHER" id="PTHR30024">
    <property type="entry name" value="ALIPHATIC SULFONATES-BINDING PROTEIN-RELATED"/>
    <property type="match status" value="1"/>
</dbReference>
<sequence length="310" mass="34217">MAATASASLPALVGCSSARSLRVGIHHWIGYETLYLAQEFNWFSQPIDLVSGDSAQKSMSGLASGELDAACLTLDEALRLRAEGVEIVLGLIFNVSAGADMVLARSPLADSWQGARLGYESSAVGALMLKHFLHAHQLQVEDLVLLDIPLYHQLEAWQAKEVDLMITFEPTASRLQQEEGVRIFDSRALPDTIFDVLAVRQDRIKAHTQPIKALLEGHFRALNYIRSNRHDSLYRIAARQGVEPSDIENALAGVILPSLQANQRYLSGQNERLQLACAHLSELMLETGILAQKPNLDQFLTPQWLPLQGF</sequence>
<dbReference type="Gene3D" id="3.40.190.10">
    <property type="entry name" value="Periplasmic binding protein-like II"/>
    <property type="match status" value="2"/>
</dbReference>
<gene>
    <name evidence="4" type="ORF">E1H14_05395</name>
</gene>
<comment type="similarity">
    <text evidence="2">Belongs to the bacterial solute-binding protein SsuA/TauA family.</text>
</comment>